<dbReference type="Pfam" id="PF02682">
    <property type="entry name" value="CT_C_D"/>
    <property type="match status" value="1"/>
</dbReference>
<dbReference type="Gene3D" id="2.40.100.10">
    <property type="entry name" value="Cyclophilin-like"/>
    <property type="match status" value="1"/>
</dbReference>
<reference evidence="5" key="1">
    <citation type="submission" date="2020-01" db="EMBL/GenBank/DDBJ databases">
        <authorList>
            <person name="Chen W.-M."/>
        </authorList>
    </citation>
    <scope>NUCLEOTIDE SEQUENCE</scope>
    <source>
        <strain evidence="5">CYK-10</strain>
    </source>
</reference>
<protein>
    <submittedName>
        <fullName evidence="5">Carboxyltransferase domain-containing protein</fullName>
    </submittedName>
</protein>
<evidence type="ECO:0000259" key="4">
    <source>
        <dbReference type="SMART" id="SM00796"/>
    </source>
</evidence>
<dbReference type="PANTHER" id="PTHR34698:SF2">
    <property type="entry name" value="5-OXOPROLINASE SUBUNIT B"/>
    <property type="match status" value="1"/>
</dbReference>
<dbReference type="GO" id="GO:0005524">
    <property type="term" value="F:ATP binding"/>
    <property type="evidence" value="ECO:0007669"/>
    <property type="project" value="UniProtKB-KW"/>
</dbReference>
<dbReference type="EMBL" id="JAABNR010000009">
    <property type="protein sequence ID" value="NBZ88023.1"/>
    <property type="molecule type" value="Genomic_DNA"/>
</dbReference>
<accession>A0AAE5BW76</accession>
<dbReference type="Gene3D" id="3.30.1360.40">
    <property type="match status" value="1"/>
</dbReference>
<keyword evidence="6" id="KW-1185">Reference proteome</keyword>
<comment type="caution">
    <text evidence="5">The sequence shown here is derived from an EMBL/GenBank/DDBJ whole genome shotgun (WGS) entry which is preliminary data.</text>
</comment>
<gene>
    <name evidence="5" type="ORF">GV832_10580</name>
</gene>
<dbReference type="InterPro" id="IPR003833">
    <property type="entry name" value="CT_C_D"/>
</dbReference>
<organism evidence="5 6">
    <name type="scientific">Stagnihabitans tardus</name>
    <dbReference type="NCBI Taxonomy" id="2699202"/>
    <lineage>
        <taxon>Bacteria</taxon>
        <taxon>Pseudomonadati</taxon>
        <taxon>Pseudomonadota</taxon>
        <taxon>Alphaproteobacteria</taxon>
        <taxon>Rhodobacterales</taxon>
        <taxon>Paracoccaceae</taxon>
        <taxon>Stagnihabitans</taxon>
    </lineage>
</organism>
<name>A0AAE5BW76_9RHOB</name>
<evidence type="ECO:0000256" key="3">
    <source>
        <dbReference type="ARBA" id="ARBA00022840"/>
    </source>
</evidence>
<dbReference type="GO" id="GO:0016787">
    <property type="term" value="F:hydrolase activity"/>
    <property type="evidence" value="ECO:0007669"/>
    <property type="project" value="UniProtKB-KW"/>
</dbReference>
<dbReference type="PANTHER" id="PTHR34698">
    <property type="entry name" value="5-OXOPROLINASE SUBUNIT B"/>
    <property type="match status" value="1"/>
</dbReference>
<keyword evidence="3" id="KW-0067">ATP-binding</keyword>
<evidence type="ECO:0000313" key="5">
    <source>
        <dbReference type="EMBL" id="NBZ88023.1"/>
    </source>
</evidence>
<keyword evidence="1" id="KW-0547">Nucleotide-binding</keyword>
<evidence type="ECO:0000256" key="1">
    <source>
        <dbReference type="ARBA" id="ARBA00022741"/>
    </source>
</evidence>
<dbReference type="Proteomes" id="UP001193501">
    <property type="component" value="Unassembled WGS sequence"/>
</dbReference>
<sequence length="201" mass="21408">MAGHAVLVAFADTISEAAHAEVLGLDAALQARPFEGLVETVPAFVNLLITFDPMRTDPAAIETHLRALRAPPLTRTGQSHDIQVTYDGPDLAEVARQTGLTPAEVARTHASGDYKVCLYGFAPGYAYLGGLPAALRLDRKPAPVRDVPAGSVIIAGGQCLITTLTMPTGWWIIGHTETKVLTDDPARPFRFAVGDAIRFVP</sequence>
<dbReference type="InterPro" id="IPR029000">
    <property type="entry name" value="Cyclophilin-like_dom_sf"/>
</dbReference>
<dbReference type="InterPro" id="IPR010016">
    <property type="entry name" value="PxpB"/>
</dbReference>
<dbReference type="SUPFAM" id="SSF160467">
    <property type="entry name" value="PH0987 N-terminal domain-like"/>
    <property type="match status" value="1"/>
</dbReference>
<dbReference type="AlphaFoldDB" id="A0AAE5BW76"/>
<proteinExistence type="predicted"/>
<evidence type="ECO:0000313" key="6">
    <source>
        <dbReference type="Proteomes" id="UP001193501"/>
    </source>
</evidence>
<dbReference type="SUPFAM" id="SSF50891">
    <property type="entry name" value="Cyclophilin-like"/>
    <property type="match status" value="1"/>
</dbReference>
<feature type="domain" description="Carboxyltransferase" evidence="4">
    <location>
        <begin position="4"/>
        <end position="191"/>
    </location>
</feature>
<evidence type="ECO:0000256" key="2">
    <source>
        <dbReference type="ARBA" id="ARBA00022801"/>
    </source>
</evidence>
<dbReference type="SMART" id="SM00796">
    <property type="entry name" value="AHS1"/>
    <property type="match status" value="1"/>
</dbReference>
<keyword evidence="2" id="KW-0378">Hydrolase</keyword>